<dbReference type="EMBL" id="AP019377">
    <property type="protein sequence ID" value="BBH92776.1"/>
    <property type="molecule type" value="Genomic_DNA"/>
</dbReference>
<evidence type="ECO:0000313" key="10">
    <source>
        <dbReference type="EMBL" id="BBH92776.1"/>
    </source>
</evidence>
<keyword evidence="3 7" id="KW-0547">Nucleotide-binding</keyword>
<dbReference type="InterPro" id="IPR011698">
    <property type="entry name" value="GATase_3"/>
</dbReference>
<dbReference type="CDD" id="cd03130">
    <property type="entry name" value="GATase1_CobB"/>
    <property type="match status" value="1"/>
</dbReference>
<dbReference type="NCBIfam" id="TIGR00379">
    <property type="entry name" value="cobB"/>
    <property type="match status" value="1"/>
</dbReference>
<evidence type="ECO:0000256" key="1">
    <source>
        <dbReference type="ARBA" id="ARBA00001946"/>
    </source>
</evidence>
<evidence type="ECO:0000259" key="9">
    <source>
        <dbReference type="Pfam" id="PF07685"/>
    </source>
</evidence>
<dbReference type="SUPFAM" id="SSF52317">
    <property type="entry name" value="Class I glutamine amidotransferase-like"/>
    <property type="match status" value="1"/>
</dbReference>
<comment type="cofactor">
    <cofactor evidence="1 7">
        <name>Mg(2+)</name>
        <dbReference type="ChEBI" id="CHEBI:18420"/>
    </cofactor>
</comment>
<dbReference type="AlphaFoldDB" id="A0A455SYV3"/>
<comment type="function">
    <text evidence="7">Catalyzes the ATP-dependent amidation of the two carboxylate groups at positions a and c of cobyrinate, using either L-glutamine or ammonia as the nitrogen source.</text>
</comment>
<evidence type="ECO:0000256" key="5">
    <source>
        <dbReference type="ARBA" id="ARBA00022842"/>
    </source>
</evidence>
<accession>A0A455SYV3</accession>
<comment type="miscellaneous">
    <text evidence="7">The a and c carboxylates of cobyrinate are activated for nucleophilic attack via formation of a phosphorylated intermediate by ATP. CbiA catalyzes first the amidation of the c-carboxylate, and then that of the a-carboxylate.</text>
</comment>
<comment type="domain">
    <text evidence="7">Comprises of two domains. The C-terminal domain contains the binding site for glutamine and catalyzes the hydrolysis of this substrate to glutamate and ammonia. The N-terminal domain is anticipated to bind ATP and cobyrinate and catalyzes the ultimate synthesis of the diamide product. The ammonia produced via the glutaminase domain is probably translocated to the adjacent domain via a molecular tunnel, where it reacts with an activated intermediate.</text>
</comment>
<comment type="similarity">
    <text evidence="7">Belongs to the CobB/CbiA family.</text>
</comment>
<dbReference type="NCBIfam" id="NF002204">
    <property type="entry name" value="PRK01077.1"/>
    <property type="match status" value="1"/>
</dbReference>
<dbReference type="InterPro" id="IPR002586">
    <property type="entry name" value="CobQ/CobB/MinD/ParA_Nub-bd_dom"/>
</dbReference>
<keyword evidence="7" id="KW-0169">Cobalamin biosynthesis</keyword>
<dbReference type="PANTHER" id="PTHR43873:SF1">
    <property type="entry name" value="COBYRINATE A,C-DIAMIDE SYNTHASE"/>
    <property type="match status" value="1"/>
</dbReference>
<dbReference type="EC" id="6.3.5.11" evidence="7"/>
<feature type="domain" description="CobB/CobQ-like glutamine amidotransferase" evidence="9">
    <location>
        <begin position="255"/>
        <end position="448"/>
    </location>
</feature>
<dbReference type="InterPro" id="IPR004484">
    <property type="entry name" value="CbiA/CobB_synth"/>
</dbReference>
<dbReference type="InterPro" id="IPR027417">
    <property type="entry name" value="P-loop_NTPase"/>
</dbReference>
<feature type="site" description="Increases nucleophilicity of active site Cys" evidence="7">
    <location>
        <position position="443"/>
    </location>
</feature>
<protein>
    <recommendedName>
        <fullName evidence="7">Cobyrinate a,c-diamide synthase</fullName>
        <ecNumber evidence="7">6.3.5.11</ecNumber>
    </recommendedName>
    <alternativeName>
        <fullName evidence="7">Cobyrinic acid a,c-diamide synthetase</fullName>
    </alternativeName>
</protein>
<evidence type="ECO:0000256" key="4">
    <source>
        <dbReference type="ARBA" id="ARBA00022840"/>
    </source>
</evidence>
<reference evidence="10" key="1">
    <citation type="submission" date="2018-12" db="EMBL/GenBank/DDBJ databases">
        <title>Novel natural products biosynthetic potential of the class Ktedonobacteria.</title>
        <authorList>
            <person name="Zheng Y."/>
            <person name="Saitou A."/>
            <person name="Wang C.M."/>
            <person name="Toyoda A."/>
            <person name="Minakuchi Y."/>
            <person name="Sekiguchi Y."/>
            <person name="Ueda K."/>
            <person name="Takano H."/>
            <person name="Sakai Y."/>
            <person name="Yokota A."/>
            <person name="Yabe S."/>
        </authorList>
    </citation>
    <scope>NUCLEOTIDE SEQUENCE</scope>
    <source>
        <strain evidence="10">A3-2</strain>
    </source>
</reference>
<feature type="active site" description="Nucleophile" evidence="7">
    <location>
        <position position="337"/>
    </location>
</feature>
<evidence type="ECO:0000256" key="2">
    <source>
        <dbReference type="ARBA" id="ARBA00022598"/>
    </source>
</evidence>
<dbReference type="InterPro" id="IPR029062">
    <property type="entry name" value="Class_I_gatase-like"/>
</dbReference>
<evidence type="ECO:0000256" key="7">
    <source>
        <dbReference type="HAMAP-Rule" id="MF_00027"/>
    </source>
</evidence>
<dbReference type="Pfam" id="PF01656">
    <property type="entry name" value="CbiA"/>
    <property type="match status" value="1"/>
</dbReference>
<keyword evidence="5 7" id="KW-0460">Magnesium</keyword>
<evidence type="ECO:0000259" key="8">
    <source>
        <dbReference type="Pfam" id="PF01656"/>
    </source>
</evidence>
<keyword evidence="4 7" id="KW-0067">ATP-binding</keyword>
<gene>
    <name evidence="7" type="primary">cbiA</name>
    <name evidence="10" type="ORF">KTA_09750</name>
</gene>
<dbReference type="PROSITE" id="PS51274">
    <property type="entry name" value="GATASE_COBBQ"/>
    <property type="match status" value="1"/>
</dbReference>
<dbReference type="GO" id="GO:0042242">
    <property type="term" value="F:cobyrinic acid a,c-diamide synthase activity"/>
    <property type="evidence" value="ECO:0007669"/>
    <property type="project" value="UniProtKB-UniRule"/>
</dbReference>
<evidence type="ECO:0000256" key="3">
    <source>
        <dbReference type="ARBA" id="ARBA00022741"/>
    </source>
</evidence>
<dbReference type="GO" id="GO:0009236">
    <property type="term" value="P:cobalamin biosynthetic process"/>
    <property type="evidence" value="ECO:0007669"/>
    <property type="project" value="UniProtKB-UniRule"/>
</dbReference>
<dbReference type="CDD" id="cd05388">
    <property type="entry name" value="CobB_N"/>
    <property type="match status" value="1"/>
</dbReference>
<name>A0A455SYV3_9CHLR</name>
<dbReference type="GO" id="GO:0005524">
    <property type="term" value="F:ATP binding"/>
    <property type="evidence" value="ECO:0007669"/>
    <property type="project" value="UniProtKB-UniRule"/>
</dbReference>
<dbReference type="Gene3D" id="3.40.50.300">
    <property type="entry name" value="P-loop containing nucleotide triphosphate hydrolases"/>
    <property type="match status" value="1"/>
</dbReference>
<dbReference type="Gene3D" id="3.40.50.880">
    <property type="match status" value="1"/>
</dbReference>
<keyword evidence="2 7" id="KW-0436">Ligase</keyword>
<evidence type="ECO:0000256" key="6">
    <source>
        <dbReference type="ARBA" id="ARBA00022962"/>
    </source>
</evidence>
<dbReference type="Pfam" id="PF07685">
    <property type="entry name" value="GATase_3"/>
    <property type="match status" value="1"/>
</dbReference>
<organism evidence="10">
    <name type="scientific">Thermogemmatispora argillosa</name>
    <dbReference type="NCBI Taxonomy" id="2045280"/>
    <lineage>
        <taxon>Bacteria</taxon>
        <taxon>Bacillati</taxon>
        <taxon>Chloroflexota</taxon>
        <taxon>Ktedonobacteria</taxon>
        <taxon>Thermogemmatisporales</taxon>
        <taxon>Thermogemmatisporaceae</taxon>
        <taxon>Thermogemmatispora</taxon>
    </lineage>
</organism>
<comment type="catalytic activity">
    <reaction evidence="7">
        <text>cob(II)yrinate + 2 L-glutamine + 2 ATP + 2 H2O = cob(II)yrinate a,c diamide + 2 L-glutamate + 2 ADP + 2 phosphate + 2 H(+)</text>
        <dbReference type="Rhea" id="RHEA:26289"/>
        <dbReference type="ChEBI" id="CHEBI:15377"/>
        <dbReference type="ChEBI" id="CHEBI:15378"/>
        <dbReference type="ChEBI" id="CHEBI:29985"/>
        <dbReference type="ChEBI" id="CHEBI:30616"/>
        <dbReference type="ChEBI" id="CHEBI:43474"/>
        <dbReference type="ChEBI" id="CHEBI:58359"/>
        <dbReference type="ChEBI" id="CHEBI:58537"/>
        <dbReference type="ChEBI" id="CHEBI:58894"/>
        <dbReference type="ChEBI" id="CHEBI:456216"/>
        <dbReference type="EC" id="6.3.5.11"/>
    </reaction>
</comment>
<proteinExistence type="inferred from homology"/>
<dbReference type="PANTHER" id="PTHR43873">
    <property type="entry name" value="COBYRINATE A,C-DIAMIDE SYNTHASE"/>
    <property type="match status" value="1"/>
</dbReference>
<dbReference type="UniPathway" id="UPA00148">
    <property type="reaction ID" value="UER00231"/>
</dbReference>
<sequence length="475" mass="51698">MPLDLPRLLIAGTASGVGKTLMSCLLIAELRARGWRVQPFKVGPDYLDASHLARAAGRPCYNLDTWLMPPERLQAIFAAACHDADLAIIEGMMGLYDGREAQSDAGSAAEIAQLLKAPVILVLDAWAQARSAAAVVLGFQHFAPQLALIGVMANRVAGAGHARLLREALTSACGLPLLAAFPALSEAPWPERHLGLLPATEQALSPERLDSLLTLFRQSCPLDQVLTLARQAPPLVEREAQDELTAEADHERVRLALAYDEAFNFYYPDTLDLLRQAGAELVPFSPLRDRQLPADCSGLYLGGGFPEEHAAQLAANEELRQALASLVAAGLPCYAECGGLMYLCRHLRTASGEVYPMLGLIERECIMESGSAALQIGYRLAQAQRENVLLPRGVQVRGHEFHYSRLDRGPAPAEAAYLLSSPDGQHQQFEGFARGNLLASYVHLSFSGFPEAAWRFVAAARRWRRQTLKRGLLQA</sequence>
<comment type="pathway">
    <text evidence="7">Cofactor biosynthesis; adenosylcobalamin biosynthesis; cob(II)yrinate a,c-diamide from sirohydrochlorin (anaerobic route): step 10/10.</text>
</comment>
<dbReference type="HAMAP" id="MF_00027">
    <property type="entry name" value="CobB_CbiA"/>
    <property type="match status" value="1"/>
</dbReference>
<keyword evidence="6 7" id="KW-0315">Glutamine amidotransferase</keyword>
<dbReference type="SUPFAM" id="SSF52540">
    <property type="entry name" value="P-loop containing nucleoside triphosphate hydrolases"/>
    <property type="match status" value="1"/>
</dbReference>
<feature type="domain" description="CobQ/CobB/MinD/ParA nucleotide binding" evidence="8">
    <location>
        <begin position="9"/>
        <end position="185"/>
    </location>
</feature>